<organism evidence="1 2">
    <name type="scientific">Auriscalpium vulgare</name>
    <dbReference type="NCBI Taxonomy" id="40419"/>
    <lineage>
        <taxon>Eukaryota</taxon>
        <taxon>Fungi</taxon>
        <taxon>Dikarya</taxon>
        <taxon>Basidiomycota</taxon>
        <taxon>Agaricomycotina</taxon>
        <taxon>Agaricomycetes</taxon>
        <taxon>Russulales</taxon>
        <taxon>Auriscalpiaceae</taxon>
        <taxon>Auriscalpium</taxon>
    </lineage>
</organism>
<comment type="caution">
    <text evidence="1">The sequence shown here is derived from an EMBL/GenBank/DDBJ whole genome shotgun (WGS) entry which is preliminary data.</text>
</comment>
<sequence>MFDPPNALFSACSFLGFIISIIPLYWHWEAQNAGACLYMFWCAIANLNQFINSVVWNKSALNYAPVWCDISMRLLIAGNVSLISASLCMTRRLYSVASYAKYSKRRELSIDLSIGLGIPVLSMVLTYIVQGRRFDIYEEVGCWLSLVNRPPTYPLFYAWPLVLGLVSGGFGVATVYRVLHRHRSLRGVANYQDNFSRHVRVLILSCADIICTVPLSSYFIYVNLQGITPWVSWSDVHAQFSSVWQLPSVVWKAEPYYGSVLQVCRWSNFLCALLFFATIGTGEEALRHYCGFFQAIGTRLRRVGLWVTGVARRCFRPRCDFMMNSGGNEV</sequence>
<dbReference type="EMBL" id="MU275849">
    <property type="protein sequence ID" value="KAI0051863.1"/>
    <property type="molecule type" value="Genomic_DNA"/>
</dbReference>
<keyword evidence="1" id="KW-0675">Receptor</keyword>
<accession>A0ACB8S7T2</accession>
<protein>
    <submittedName>
        <fullName evidence="1">Fungal pheromone STE3G-protein-coupled receptor</fullName>
    </submittedName>
</protein>
<reference evidence="1" key="1">
    <citation type="submission" date="2021-02" db="EMBL/GenBank/DDBJ databases">
        <authorList>
            <consortium name="DOE Joint Genome Institute"/>
            <person name="Ahrendt S."/>
            <person name="Looney B.P."/>
            <person name="Miyauchi S."/>
            <person name="Morin E."/>
            <person name="Drula E."/>
            <person name="Courty P.E."/>
            <person name="Chicoki N."/>
            <person name="Fauchery L."/>
            <person name="Kohler A."/>
            <person name="Kuo A."/>
            <person name="Labutti K."/>
            <person name="Pangilinan J."/>
            <person name="Lipzen A."/>
            <person name="Riley R."/>
            <person name="Andreopoulos W."/>
            <person name="He G."/>
            <person name="Johnson J."/>
            <person name="Barry K.W."/>
            <person name="Grigoriev I.V."/>
            <person name="Nagy L."/>
            <person name="Hibbett D."/>
            <person name="Henrissat B."/>
            <person name="Matheny P.B."/>
            <person name="Labbe J."/>
            <person name="Martin F."/>
        </authorList>
    </citation>
    <scope>NUCLEOTIDE SEQUENCE</scope>
    <source>
        <strain evidence="1">FP105234-sp</strain>
    </source>
</reference>
<reference evidence="1" key="2">
    <citation type="journal article" date="2022" name="New Phytol.">
        <title>Evolutionary transition to the ectomycorrhizal habit in the genomes of a hyperdiverse lineage of mushroom-forming fungi.</title>
        <authorList>
            <person name="Looney B."/>
            <person name="Miyauchi S."/>
            <person name="Morin E."/>
            <person name="Drula E."/>
            <person name="Courty P.E."/>
            <person name="Kohler A."/>
            <person name="Kuo A."/>
            <person name="LaButti K."/>
            <person name="Pangilinan J."/>
            <person name="Lipzen A."/>
            <person name="Riley R."/>
            <person name="Andreopoulos W."/>
            <person name="He G."/>
            <person name="Johnson J."/>
            <person name="Nolan M."/>
            <person name="Tritt A."/>
            <person name="Barry K.W."/>
            <person name="Grigoriev I.V."/>
            <person name="Nagy L.G."/>
            <person name="Hibbett D."/>
            <person name="Henrissat B."/>
            <person name="Matheny P.B."/>
            <person name="Labbe J."/>
            <person name="Martin F.M."/>
        </authorList>
    </citation>
    <scope>NUCLEOTIDE SEQUENCE</scope>
    <source>
        <strain evidence="1">FP105234-sp</strain>
    </source>
</reference>
<evidence type="ECO:0000313" key="2">
    <source>
        <dbReference type="Proteomes" id="UP000814033"/>
    </source>
</evidence>
<evidence type="ECO:0000313" key="1">
    <source>
        <dbReference type="EMBL" id="KAI0051863.1"/>
    </source>
</evidence>
<proteinExistence type="predicted"/>
<dbReference type="Proteomes" id="UP000814033">
    <property type="component" value="Unassembled WGS sequence"/>
</dbReference>
<keyword evidence="2" id="KW-1185">Reference proteome</keyword>
<name>A0ACB8S7T2_9AGAM</name>
<gene>
    <name evidence="1" type="ORF">FA95DRAFT_1620260</name>
</gene>